<feature type="transmembrane region" description="Helical" evidence="7">
    <location>
        <begin position="104"/>
        <end position="126"/>
    </location>
</feature>
<dbReference type="SUPFAM" id="SSF161098">
    <property type="entry name" value="MetI-like"/>
    <property type="match status" value="1"/>
</dbReference>
<feature type="transmembrane region" description="Helical" evidence="7">
    <location>
        <begin position="42"/>
        <end position="62"/>
    </location>
</feature>
<feature type="transmembrane region" description="Helical" evidence="7">
    <location>
        <begin position="225"/>
        <end position="245"/>
    </location>
</feature>
<reference evidence="10 11" key="1">
    <citation type="journal article" date="2019" name="Sci. Rep.">
        <title>Sulfobacillus thermotolerans: new insights into resistance and metabolic capacities of acidophilic chemolithotrophs.</title>
        <authorList>
            <person name="Panyushkina A.E."/>
            <person name="Babenko V.V."/>
            <person name="Nikitina A.S."/>
            <person name="Selezneva O.V."/>
            <person name="Tsaplina I.A."/>
            <person name="Letarova M.A."/>
            <person name="Kostryukova E.S."/>
            <person name="Letarov A.V."/>
        </authorList>
    </citation>
    <scope>NUCLEOTIDE SEQUENCE [LARGE SCALE GENOMIC DNA]</scope>
    <source>
        <strain evidence="10 11">Kr1</strain>
    </source>
</reference>
<gene>
    <name evidence="10" type="ORF">BXT84_03190</name>
</gene>
<dbReference type="InterPro" id="IPR035906">
    <property type="entry name" value="MetI-like_sf"/>
</dbReference>
<dbReference type="Pfam" id="PF00528">
    <property type="entry name" value="BPD_transp_1"/>
    <property type="match status" value="1"/>
</dbReference>
<feature type="transmembrane region" description="Helical" evidence="7">
    <location>
        <begin position="271"/>
        <end position="295"/>
    </location>
</feature>
<keyword evidence="6 7" id="KW-0472">Membrane</keyword>
<evidence type="ECO:0000256" key="8">
    <source>
        <dbReference type="SAM" id="MobiDB-lite"/>
    </source>
</evidence>
<protein>
    <submittedName>
        <fullName evidence="10">Peptide ABC transporter permease</fullName>
    </submittedName>
</protein>
<evidence type="ECO:0000313" key="10">
    <source>
        <dbReference type="EMBL" id="AUW93076.1"/>
    </source>
</evidence>
<dbReference type="Proteomes" id="UP000325292">
    <property type="component" value="Chromosome"/>
</dbReference>
<keyword evidence="3" id="KW-1003">Cell membrane</keyword>
<evidence type="ECO:0000256" key="7">
    <source>
        <dbReference type="RuleBase" id="RU363032"/>
    </source>
</evidence>
<dbReference type="CDD" id="cd06261">
    <property type="entry name" value="TM_PBP2"/>
    <property type="match status" value="1"/>
</dbReference>
<sequence>MAQNSAVQRPGVPPVPSPATRPRKVGAMRRVVQIMFSNRKSAVGFCLFLFFVALAVLAPWIAPYSPTSTQFAPSLHPSAQHWFGTTAQGQDIFSQFLYGARSTLVVGIGAGMLATALSLLIGVTAGYRGGMTDTILNFLSNIFLVLPGLALLILIESYVHNSTPVFNGLIIGLTGWAWGARVFRSQTMSLAHRDFVTAAKLTGASDLRVMVMEIMPNMTSIIASNIMYACLAAILAESGLAFLGLENVSSISWGTMLYWSSQGDAILTGGWWWFIPPGLGIALVGLSLVLMNYAIDQLTNPRLRELPKAKKKVIW</sequence>
<feature type="transmembrane region" description="Helical" evidence="7">
    <location>
        <begin position="138"/>
        <end position="159"/>
    </location>
</feature>
<feature type="domain" description="ABC transmembrane type-1" evidence="9">
    <location>
        <begin position="100"/>
        <end position="292"/>
    </location>
</feature>
<dbReference type="InterPro" id="IPR025966">
    <property type="entry name" value="OppC_N"/>
</dbReference>
<dbReference type="PANTHER" id="PTHR43386:SF1">
    <property type="entry name" value="D,D-DIPEPTIDE TRANSPORT SYSTEM PERMEASE PROTEIN DDPC-RELATED"/>
    <property type="match status" value="1"/>
</dbReference>
<keyword evidence="5 7" id="KW-1133">Transmembrane helix</keyword>
<evidence type="ECO:0000256" key="2">
    <source>
        <dbReference type="ARBA" id="ARBA00022448"/>
    </source>
</evidence>
<comment type="subcellular location">
    <subcellularLocation>
        <location evidence="1 7">Cell membrane</location>
        <topology evidence="1 7">Multi-pass membrane protein</topology>
    </subcellularLocation>
</comment>
<name>A0ABM6RNX1_9FIRM</name>
<evidence type="ECO:0000313" key="11">
    <source>
        <dbReference type="Proteomes" id="UP000325292"/>
    </source>
</evidence>
<dbReference type="Pfam" id="PF12911">
    <property type="entry name" value="OppC_N"/>
    <property type="match status" value="1"/>
</dbReference>
<proteinExistence type="inferred from homology"/>
<dbReference type="InterPro" id="IPR050366">
    <property type="entry name" value="BP-dependent_transpt_permease"/>
</dbReference>
<evidence type="ECO:0000259" key="9">
    <source>
        <dbReference type="PROSITE" id="PS50928"/>
    </source>
</evidence>
<dbReference type="PROSITE" id="PS50928">
    <property type="entry name" value="ABC_TM1"/>
    <property type="match status" value="1"/>
</dbReference>
<keyword evidence="11" id="KW-1185">Reference proteome</keyword>
<dbReference type="InterPro" id="IPR000515">
    <property type="entry name" value="MetI-like"/>
</dbReference>
<evidence type="ECO:0000256" key="3">
    <source>
        <dbReference type="ARBA" id="ARBA00022475"/>
    </source>
</evidence>
<dbReference type="EMBL" id="CP019454">
    <property type="protein sequence ID" value="AUW93076.1"/>
    <property type="molecule type" value="Genomic_DNA"/>
</dbReference>
<keyword evidence="2 7" id="KW-0813">Transport</keyword>
<evidence type="ECO:0000256" key="5">
    <source>
        <dbReference type="ARBA" id="ARBA00022989"/>
    </source>
</evidence>
<organism evidence="10 11">
    <name type="scientific">Sulfobacillus thermotolerans</name>
    <dbReference type="NCBI Taxonomy" id="338644"/>
    <lineage>
        <taxon>Bacteria</taxon>
        <taxon>Bacillati</taxon>
        <taxon>Bacillota</taxon>
        <taxon>Clostridia</taxon>
        <taxon>Eubacteriales</taxon>
        <taxon>Clostridiales Family XVII. Incertae Sedis</taxon>
        <taxon>Sulfobacillus</taxon>
    </lineage>
</organism>
<evidence type="ECO:0000256" key="6">
    <source>
        <dbReference type="ARBA" id="ARBA00023136"/>
    </source>
</evidence>
<keyword evidence="4 7" id="KW-0812">Transmembrane</keyword>
<accession>A0ABM6RNX1</accession>
<dbReference type="Gene3D" id="1.10.3720.10">
    <property type="entry name" value="MetI-like"/>
    <property type="match status" value="1"/>
</dbReference>
<dbReference type="PANTHER" id="PTHR43386">
    <property type="entry name" value="OLIGOPEPTIDE TRANSPORT SYSTEM PERMEASE PROTEIN APPC"/>
    <property type="match status" value="1"/>
</dbReference>
<evidence type="ECO:0000256" key="1">
    <source>
        <dbReference type="ARBA" id="ARBA00004651"/>
    </source>
</evidence>
<comment type="similarity">
    <text evidence="7">Belongs to the binding-protein-dependent transport system permease family.</text>
</comment>
<evidence type="ECO:0000256" key="4">
    <source>
        <dbReference type="ARBA" id="ARBA00022692"/>
    </source>
</evidence>
<feature type="region of interest" description="Disordered" evidence="8">
    <location>
        <begin position="1"/>
        <end position="22"/>
    </location>
</feature>
<feature type="transmembrane region" description="Helical" evidence="7">
    <location>
        <begin position="165"/>
        <end position="183"/>
    </location>
</feature>